<feature type="transmembrane region" description="Helical" evidence="2">
    <location>
        <begin position="58"/>
        <end position="76"/>
    </location>
</feature>
<gene>
    <name evidence="4" type="ORF">KIH74_10700</name>
</gene>
<protein>
    <submittedName>
        <fullName evidence="4">Acyltransferase</fullName>
    </submittedName>
</protein>
<dbReference type="PANTHER" id="PTHR37312:SF1">
    <property type="entry name" value="MEMBRANE-BOUND ACYLTRANSFERASE YKRP-RELATED"/>
    <property type="match status" value="1"/>
</dbReference>
<keyword evidence="2" id="KW-0472">Membrane</keyword>
<keyword evidence="4" id="KW-0808">Transferase</keyword>
<accession>A0ABS5TEC1</accession>
<dbReference type="GO" id="GO:0016746">
    <property type="term" value="F:acyltransferase activity"/>
    <property type="evidence" value="ECO:0007669"/>
    <property type="project" value="UniProtKB-KW"/>
</dbReference>
<dbReference type="InterPro" id="IPR002656">
    <property type="entry name" value="Acyl_transf_3_dom"/>
</dbReference>
<evidence type="ECO:0000259" key="3">
    <source>
        <dbReference type="Pfam" id="PF01757"/>
    </source>
</evidence>
<name>A0ABS5TEC1_9ACTN</name>
<feature type="domain" description="Acyltransferase 3" evidence="3">
    <location>
        <begin position="29"/>
        <end position="316"/>
    </location>
</feature>
<dbReference type="Pfam" id="PF01757">
    <property type="entry name" value="Acyl_transf_3"/>
    <property type="match status" value="1"/>
</dbReference>
<evidence type="ECO:0000313" key="4">
    <source>
        <dbReference type="EMBL" id="MBT0769390.1"/>
    </source>
</evidence>
<dbReference type="RefSeq" id="WP_214155692.1">
    <property type="nucleotide sequence ID" value="NZ_JAHBAY010000004.1"/>
</dbReference>
<evidence type="ECO:0000256" key="1">
    <source>
        <dbReference type="SAM" id="MobiDB-lite"/>
    </source>
</evidence>
<dbReference type="PANTHER" id="PTHR37312">
    <property type="entry name" value="MEMBRANE-BOUND ACYLTRANSFERASE YKRP-RELATED"/>
    <property type="match status" value="1"/>
</dbReference>
<comment type="caution">
    <text evidence="4">The sequence shown here is derived from an EMBL/GenBank/DDBJ whole genome shotgun (WGS) entry which is preliminary data.</text>
</comment>
<proteinExistence type="predicted"/>
<dbReference type="EMBL" id="JAHBAY010000004">
    <property type="protein sequence ID" value="MBT0769390.1"/>
    <property type="molecule type" value="Genomic_DNA"/>
</dbReference>
<organism evidence="4 5">
    <name type="scientific">Kineosporia corallincola</name>
    <dbReference type="NCBI Taxonomy" id="2835133"/>
    <lineage>
        <taxon>Bacteria</taxon>
        <taxon>Bacillati</taxon>
        <taxon>Actinomycetota</taxon>
        <taxon>Actinomycetes</taxon>
        <taxon>Kineosporiales</taxon>
        <taxon>Kineosporiaceae</taxon>
        <taxon>Kineosporia</taxon>
    </lineage>
</organism>
<feature type="transmembrane region" description="Helical" evidence="2">
    <location>
        <begin position="192"/>
        <end position="209"/>
    </location>
</feature>
<dbReference type="Proteomes" id="UP001197247">
    <property type="component" value="Unassembled WGS sequence"/>
</dbReference>
<feature type="transmembrane region" description="Helical" evidence="2">
    <location>
        <begin position="159"/>
        <end position="180"/>
    </location>
</feature>
<dbReference type="InterPro" id="IPR052734">
    <property type="entry name" value="Nod_factor_acetyltransferase"/>
</dbReference>
<keyword evidence="2" id="KW-1133">Transmembrane helix</keyword>
<feature type="transmembrane region" description="Helical" evidence="2">
    <location>
        <begin position="216"/>
        <end position="234"/>
    </location>
</feature>
<keyword evidence="2" id="KW-0812">Transmembrane</keyword>
<keyword evidence="4" id="KW-0012">Acyltransferase</keyword>
<feature type="transmembrane region" description="Helical" evidence="2">
    <location>
        <begin position="240"/>
        <end position="261"/>
    </location>
</feature>
<feature type="transmembrane region" description="Helical" evidence="2">
    <location>
        <begin position="298"/>
        <end position="318"/>
    </location>
</feature>
<feature type="region of interest" description="Disordered" evidence="1">
    <location>
        <begin position="1"/>
        <end position="28"/>
    </location>
</feature>
<feature type="transmembrane region" description="Helical" evidence="2">
    <location>
        <begin position="268"/>
        <end position="286"/>
    </location>
</feature>
<sequence>MARRHLPGQASRAEQAGQPAQVPGSRSAGPDQLKAILLILVVFGHTYAEGVGQSFTKWLIYGFHMPPFLFLSGYLLRAERLRQRDYPRLLSDYARRMLAPWLIVSALWAATFGSFSLNHPVRSTIELLTLPQWHLWYVPVLFAMISLAWLAVRLPRPHLLLALVAAAGWLAWGTPLASQIPHLPEKLVDARYFSYLIWFVAGFAARNVHTPRARPWLLVPGALGAMLYVGSYQGGAWPAAIGFLVLNLSLVAAVPSLLSALSTPVQGWLVFMGQQSLWVYLFHPFVTRPLQQLALPGLWQRAAGLLLTAAICGVVAVLHRRSVIDLREPAHAPAAATVSS</sequence>
<evidence type="ECO:0000256" key="2">
    <source>
        <dbReference type="SAM" id="Phobius"/>
    </source>
</evidence>
<feature type="transmembrane region" description="Helical" evidence="2">
    <location>
        <begin position="135"/>
        <end position="152"/>
    </location>
</feature>
<feature type="transmembrane region" description="Helical" evidence="2">
    <location>
        <begin position="97"/>
        <end position="115"/>
    </location>
</feature>
<reference evidence="4 5" key="1">
    <citation type="submission" date="2021-05" db="EMBL/GenBank/DDBJ databases">
        <title>Kineosporia and Streptomyces sp. nov. two new marine actinobacteria isolated from Coral.</title>
        <authorList>
            <person name="Buangrab K."/>
            <person name="Sutthacheep M."/>
            <person name="Yeemin T."/>
            <person name="Harunari E."/>
            <person name="Igarashi Y."/>
            <person name="Kanchanasin P."/>
            <person name="Tanasupawat S."/>
            <person name="Phongsopitanun W."/>
        </authorList>
    </citation>
    <scope>NUCLEOTIDE SEQUENCE [LARGE SCALE GENOMIC DNA]</scope>
    <source>
        <strain evidence="4 5">J2-2</strain>
    </source>
</reference>
<keyword evidence="5" id="KW-1185">Reference proteome</keyword>
<evidence type="ECO:0000313" key="5">
    <source>
        <dbReference type="Proteomes" id="UP001197247"/>
    </source>
</evidence>